<dbReference type="RefSeq" id="WP_203167279.1">
    <property type="nucleotide sequence ID" value="NZ_JAEVLS010000002.1"/>
</dbReference>
<gene>
    <name evidence="11" type="primary">folP</name>
    <name evidence="11" type="ORF">JM946_10705</name>
</gene>
<keyword evidence="6 9" id="KW-0479">Metal-binding</keyword>
<comment type="pathway">
    <text evidence="3 9">Cofactor biosynthesis; tetrahydrofolate biosynthesis; 7,8-dihydrofolate from 2-amino-4-hydroxy-6-hydroxymethyl-7,8-dihydropteridine diphosphate and 4-aminobenzoate: step 1/2.</text>
</comment>
<sequence length="303" mass="31888">MAGNAALTNSQLPAASYLRCGRHTVDLSSPIVMGILNVTPDSFSDGGRFVDVSRALEHAQRMIEQGAGMIDVGGESTRPGAADVSEQEEIRRVVPIIEALAARTSIPISVDTSKAAVMTAAVSAGASLINDVRALREPGALEAAARTNAGVCLMHMQGQPRTMQHEPRYDDVVEEVATFLEQRVGACLTAGIDRERLVLDPGIGFGKRLEHNLSLLAHLPRLGRPGPNQGLPLLVGVSRKSMFQTLLGRPVEQRLAGGLAVATAAVLAGAAILRVHDVAETLDAVKVAHALRAAGYSRPVSSH</sequence>
<dbReference type="Proteomes" id="UP000661077">
    <property type="component" value="Unassembled WGS sequence"/>
</dbReference>
<dbReference type="InterPro" id="IPR011005">
    <property type="entry name" value="Dihydropteroate_synth-like_sf"/>
</dbReference>
<dbReference type="PANTHER" id="PTHR20941:SF1">
    <property type="entry name" value="FOLIC ACID SYNTHESIS PROTEIN FOL1"/>
    <property type="match status" value="1"/>
</dbReference>
<comment type="catalytic activity">
    <reaction evidence="1">
        <text>(7,8-dihydropterin-6-yl)methyl diphosphate + 4-aminobenzoate = 7,8-dihydropteroate + diphosphate</text>
        <dbReference type="Rhea" id="RHEA:19949"/>
        <dbReference type="ChEBI" id="CHEBI:17836"/>
        <dbReference type="ChEBI" id="CHEBI:17839"/>
        <dbReference type="ChEBI" id="CHEBI:33019"/>
        <dbReference type="ChEBI" id="CHEBI:72950"/>
        <dbReference type="EC" id="2.5.1.15"/>
    </reaction>
</comment>
<dbReference type="PROSITE" id="PS50972">
    <property type="entry name" value="PTERIN_BINDING"/>
    <property type="match status" value="1"/>
</dbReference>
<comment type="caution">
    <text evidence="11">The sequence shown here is derived from an EMBL/GenBank/DDBJ whole genome shotgun (WGS) entry which is preliminary data.</text>
</comment>
<dbReference type="InterPro" id="IPR000489">
    <property type="entry name" value="Pterin-binding_dom"/>
</dbReference>
<evidence type="ECO:0000256" key="4">
    <source>
        <dbReference type="ARBA" id="ARBA00012458"/>
    </source>
</evidence>
<evidence type="ECO:0000256" key="8">
    <source>
        <dbReference type="ARBA" id="ARBA00022909"/>
    </source>
</evidence>
<accession>A0ABS1WW83</accession>
<keyword evidence="7 9" id="KW-0460">Magnesium</keyword>
<dbReference type="Pfam" id="PF00809">
    <property type="entry name" value="Pterin_bind"/>
    <property type="match status" value="1"/>
</dbReference>
<dbReference type="InterPro" id="IPR045031">
    <property type="entry name" value="DHP_synth-like"/>
</dbReference>
<comment type="cofactor">
    <cofactor evidence="2 9">
        <name>Mg(2+)</name>
        <dbReference type="ChEBI" id="CHEBI:18420"/>
    </cofactor>
</comment>
<dbReference type="PROSITE" id="PS00792">
    <property type="entry name" value="DHPS_1"/>
    <property type="match status" value="1"/>
</dbReference>
<feature type="domain" description="Pterin-binding" evidence="10">
    <location>
        <begin position="30"/>
        <end position="286"/>
    </location>
</feature>
<evidence type="ECO:0000256" key="2">
    <source>
        <dbReference type="ARBA" id="ARBA00001946"/>
    </source>
</evidence>
<protein>
    <recommendedName>
        <fullName evidence="4 9">Dihydropteroate synthase</fullName>
        <shortName evidence="9">DHPS</shortName>
        <ecNumber evidence="4 9">2.5.1.15</ecNumber>
    </recommendedName>
    <alternativeName>
        <fullName evidence="9">Dihydropteroate pyrophosphorylase</fullName>
    </alternativeName>
</protein>
<proteinExistence type="inferred from homology"/>
<evidence type="ECO:0000256" key="9">
    <source>
        <dbReference type="RuleBase" id="RU361205"/>
    </source>
</evidence>
<reference evidence="11 12" key="1">
    <citation type="journal article" date="2021" name="Int. J. Syst. Evol. Microbiol.">
        <title>Steroidobacter gossypii sp. nov., isolated from soil of cotton cropping field.</title>
        <authorList>
            <person name="Huang R."/>
            <person name="Yang S."/>
            <person name="Zhen C."/>
            <person name="Liu W."/>
        </authorList>
    </citation>
    <scope>NUCLEOTIDE SEQUENCE [LARGE SCALE GENOMIC DNA]</scope>
    <source>
        <strain evidence="11 12">S1-65</strain>
    </source>
</reference>
<dbReference type="CDD" id="cd00739">
    <property type="entry name" value="DHPS"/>
    <property type="match status" value="1"/>
</dbReference>
<evidence type="ECO:0000259" key="10">
    <source>
        <dbReference type="PROSITE" id="PS50972"/>
    </source>
</evidence>
<evidence type="ECO:0000313" key="12">
    <source>
        <dbReference type="Proteomes" id="UP000661077"/>
    </source>
</evidence>
<dbReference type="EMBL" id="JAEVLS010000002">
    <property type="protein sequence ID" value="MBM0105224.1"/>
    <property type="molecule type" value="Genomic_DNA"/>
</dbReference>
<keyword evidence="8 9" id="KW-0289">Folate biosynthesis</keyword>
<keyword evidence="5 9" id="KW-0808">Transferase</keyword>
<dbReference type="PROSITE" id="PS00793">
    <property type="entry name" value="DHPS_2"/>
    <property type="match status" value="1"/>
</dbReference>
<comment type="function">
    <text evidence="9">Catalyzes the condensation of para-aminobenzoate (pABA) with 6-hydroxymethyl-7,8-dihydropterin diphosphate (DHPt-PP) to form 7,8-dihydropteroate (H2Pte), the immediate precursor of folate derivatives.</text>
</comment>
<evidence type="ECO:0000256" key="3">
    <source>
        <dbReference type="ARBA" id="ARBA00004763"/>
    </source>
</evidence>
<dbReference type="Gene3D" id="3.20.20.20">
    <property type="entry name" value="Dihydropteroate synthase-like"/>
    <property type="match status" value="1"/>
</dbReference>
<evidence type="ECO:0000256" key="6">
    <source>
        <dbReference type="ARBA" id="ARBA00022723"/>
    </source>
</evidence>
<keyword evidence="12" id="KW-1185">Reference proteome</keyword>
<dbReference type="NCBIfam" id="TIGR01496">
    <property type="entry name" value="DHPS"/>
    <property type="match status" value="1"/>
</dbReference>
<dbReference type="EC" id="2.5.1.15" evidence="4 9"/>
<dbReference type="SUPFAM" id="SSF51717">
    <property type="entry name" value="Dihydropteroate synthetase-like"/>
    <property type="match status" value="1"/>
</dbReference>
<evidence type="ECO:0000256" key="7">
    <source>
        <dbReference type="ARBA" id="ARBA00022842"/>
    </source>
</evidence>
<organism evidence="11 12">
    <name type="scientific">Steroidobacter gossypii</name>
    <dbReference type="NCBI Taxonomy" id="2805490"/>
    <lineage>
        <taxon>Bacteria</taxon>
        <taxon>Pseudomonadati</taxon>
        <taxon>Pseudomonadota</taxon>
        <taxon>Gammaproteobacteria</taxon>
        <taxon>Steroidobacterales</taxon>
        <taxon>Steroidobacteraceae</taxon>
        <taxon>Steroidobacter</taxon>
    </lineage>
</organism>
<dbReference type="PANTHER" id="PTHR20941">
    <property type="entry name" value="FOLATE SYNTHESIS PROTEINS"/>
    <property type="match status" value="1"/>
</dbReference>
<name>A0ABS1WW83_9GAMM</name>
<evidence type="ECO:0000313" key="11">
    <source>
        <dbReference type="EMBL" id="MBM0105224.1"/>
    </source>
</evidence>
<comment type="similarity">
    <text evidence="9">Belongs to the DHPS family.</text>
</comment>
<evidence type="ECO:0000256" key="5">
    <source>
        <dbReference type="ARBA" id="ARBA00022679"/>
    </source>
</evidence>
<evidence type="ECO:0000256" key="1">
    <source>
        <dbReference type="ARBA" id="ARBA00000012"/>
    </source>
</evidence>
<dbReference type="GO" id="GO:0004156">
    <property type="term" value="F:dihydropteroate synthase activity"/>
    <property type="evidence" value="ECO:0007669"/>
    <property type="project" value="UniProtKB-EC"/>
</dbReference>
<dbReference type="InterPro" id="IPR006390">
    <property type="entry name" value="DHP_synth_dom"/>
</dbReference>